<evidence type="ECO:0000313" key="4">
    <source>
        <dbReference type="Proteomes" id="UP001139171"/>
    </source>
</evidence>
<proteinExistence type="predicted"/>
<dbReference type="RefSeq" id="WP_230608649.1">
    <property type="nucleotide sequence ID" value="NZ_JAJNAG010000009.1"/>
</dbReference>
<reference evidence="3" key="1">
    <citation type="submission" date="2021-11" db="EMBL/GenBank/DDBJ databases">
        <title>Jinshanibacter sp. isolated from one year old Eriocheir sinensis.</title>
        <authorList>
            <person name="Li J.-Y."/>
            <person name="He W."/>
            <person name="Gao T.-H."/>
        </authorList>
    </citation>
    <scope>NUCLEOTIDE SEQUENCE</scope>
    <source>
        <strain evidence="3">LJY008</strain>
    </source>
</reference>
<comment type="caution">
    <text evidence="3">The sequence shown here is derived from an EMBL/GenBank/DDBJ whole genome shotgun (WGS) entry which is preliminary data.</text>
</comment>
<keyword evidence="4" id="KW-1185">Reference proteome</keyword>
<dbReference type="Pfam" id="PF18406">
    <property type="entry name" value="DUF1281_C"/>
    <property type="match status" value="1"/>
</dbReference>
<dbReference type="AlphaFoldDB" id="A0A9X1MVA6"/>
<name>A0A9X1MVA6_9GAMM</name>
<evidence type="ECO:0000313" key="3">
    <source>
        <dbReference type="EMBL" id="MCD1125604.1"/>
    </source>
</evidence>
<dbReference type="SUPFAM" id="SSF160940">
    <property type="entry name" value="Api92-like"/>
    <property type="match status" value="1"/>
</dbReference>
<dbReference type="InterPro" id="IPR041329">
    <property type="entry name" value="YubB_C"/>
</dbReference>
<accession>A0A9X1MVA6</accession>
<organism evidence="3 4">
    <name type="scientific">Limnobaculum eriocheiris</name>
    <dbReference type="NCBI Taxonomy" id="2897391"/>
    <lineage>
        <taxon>Bacteria</taxon>
        <taxon>Pseudomonadati</taxon>
        <taxon>Pseudomonadota</taxon>
        <taxon>Gammaproteobacteria</taxon>
        <taxon>Enterobacterales</taxon>
        <taxon>Budviciaceae</taxon>
        <taxon>Limnobaculum</taxon>
    </lineage>
</organism>
<sequence length="336" mass="38564">MPNLCANHLDITGESPQLNALEDWLIGKSPLLAYQRAIYQSIKLLVAGCAGIRVPTLLEHETQPVQWHFPPLPQLVSPGTTGVFSPENLAFTRWLKLLKCNPILDKHYCQVIERYWQQSGLKDIRWENLTDAQQETVNTLFHKKYADWFGTLASDKPISFAEFWNDMGTDALPVQAFPMDMRELIPTYLAYELNGFSGGLWHPLSDDEPDHERWRNFQPRSSSYGLYLDLYGIKSPKAYNLYYNRHNTSNITVDFDSPWGPPNEAVMEALSKRFDCQLIHYYCEEGDCFCGRGEYEQGTQIERVSDELVYGEADDEDMSEIIGPDYILENISHFGG</sequence>
<dbReference type="Gene3D" id="3.30.70.1270">
    <property type="entry name" value="Api92-like domains"/>
    <property type="match status" value="1"/>
</dbReference>
<evidence type="ECO:0000259" key="2">
    <source>
        <dbReference type="Pfam" id="PF18406"/>
    </source>
</evidence>
<dbReference type="EMBL" id="JAJNAG010000009">
    <property type="protein sequence ID" value="MCD1125604.1"/>
    <property type="molecule type" value="Genomic_DNA"/>
</dbReference>
<protein>
    <submittedName>
        <fullName evidence="3">DUF1281 domain-containing protein</fullName>
    </submittedName>
</protein>
<feature type="domain" description="DUF1281" evidence="1">
    <location>
        <begin position="33"/>
        <end position="234"/>
    </location>
</feature>
<dbReference type="InterPro" id="IPR009694">
    <property type="entry name" value="DUF1281"/>
</dbReference>
<dbReference type="Proteomes" id="UP001139171">
    <property type="component" value="Unassembled WGS sequence"/>
</dbReference>
<dbReference type="Pfam" id="PF06924">
    <property type="entry name" value="DUF1281"/>
    <property type="match status" value="1"/>
</dbReference>
<dbReference type="Gene3D" id="1.10.3530.10">
    <property type="entry name" value="Api92-like"/>
    <property type="match status" value="1"/>
</dbReference>
<evidence type="ECO:0000259" key="1">
    <source>
        <dbReference type="Pfam" id="PF06924"/>
    </source>
</evidence>
<feature type="domain" description="YubB ferredoxin-like" evidence="2">
    <location>
        <begin position="239"/>
        <end position="320"/>
    </location>
</feature>
<dbReference type="InterPro" id="IPR023136">
    <property type="entry name" value="Api92-like_dom_sf"/>
</dbReference>
<gene>
    <name evidence="3" type="ORF">LPW36_06190</name>
</gene>